<dbReference type="EMBL" id="LR899013">
    <property type="protein sequence ID" value="CAD7089796.1"/>
    <property type="molecule type" value="Genomic_DNA"/>
</dbReference>
<reference evidence="1 2" key="1">
    <citation type="submission" date="2020-11" db="EMBL/GenBank/DDBJ databases">
        <authorList>
            <person name="Wallbank WR R."/>
            <person name="Pardo Diaz C."/>
            <person name="Kozak K."/>
            <person name="Martin S."/>
            <person name="Jiggins C."/>
            <person name="Moest M."/>
            <person name="Warren A I."/>
            <person name="Generalovic N T."/>
            <person name="Byers J.R.P. K."/>
            <person name="Montejo-Kovacevich G."/>
            <person name="Yen C E."/>
        </authorList>
    </citation>
    <scope>NUCLEOTIDE SEQUENCE [LARGE SCALE GENOMIC DNA]</scope>
</reference>
<proteinExistence type="predicted"/>
<evidence type="ECO:0000313" key="1">
    <source>
        <dbReference type="EMBL" id="CAD7089796.1"/>
    </source>
</evidence>
<gene>
    <name evidence="1" type="ORF">HERILL_LOCUS12323</name>
</gene>
<dbReference type="AlphaFoldDB" id="A0A7R8V061"/>
<protein>
    <submittedName>
        <fullName evidence="1">Uncharacterized protein</fullName>
    </submittedName>
</protein>
<dbReference type="InParanoid" id="A0A7R8V061"/>
<sequence>MSSLHKIRDYSIVFRSGQRVVLVTFNVDFGLRYTIAIVKRVVDWTPKSVADVACTTLEGSRFGVLCLWAALDACDIKISVSTSTAISLHLICGSLTTRSGLPICLSCKILEG</sequence>
<accession>A0A7R8V061</accession>
<keyword evidence="2" id="KW-1185">Reference proteome</keyword>
<name>A0A7R8V061_HERIL</name>
<organism evidence="1 2">
    <name type="scientific">Hermetia illucens</name>
    <name type="common">Black soldier fly</name>
    <dbReference type="NCBI Taxonomy" id="343691"/>
    <lineage>
        <taxon>Eukaryota</taxon>
        <taxon>Metazoa</taxon>
        <taxon>Ecdysozoa</taxon>
        <taxon>Arthropoda</taxon>
        <taxon>Hexapoda</taxon>
        <taxon>Insecta</taxon>
        <taxon>Pterygota</taxon>
        <taxon>Neoptera</taxon>
        <taxon>Endopterygota</taxon>
        <taxon>Diptera</taxon>
        <taxon>Brachycera</taxon>
        <taxon>Stratiomyomorpha</taxon>
        <taxon>Stratiomyidae</taxon>
        <taxon>Hermetiinae</taxon>
        <taxon>Hermetia</taxon>
    </lineage>
</organism>
<dbReference type="Proteomes" id="UP000594454">
    <property type="component" value="Chromosome 5"/>
</dbReference>
<evidence type="ECO:0000313" key="2">
    <source>
        <dbReference type="Proteomes" id="UP000594454"/>
    </source>
</evidence>